<dbReference type="EMBL" id="GL996528">
    <property type="protein sequence ID" value="EGV60201.1"/>
    <property type="molecule type" value="Genomic_DNA"/>
</dbReference>
<dbReference type="PANTHER" id="PTHR12169">
    <property type="entry name" value="ATPASE N2B"/>
    <property type="match status" value="1"/>
</dbReference>
<dbReference type="HOGENOM" id="CLU_008681_7_0_1"/>
<accession>G3BCM3</accession>
<dbReference type="eggNOG" id="KOG2383">
    <property type="taxonomic scope" value="Eukaryota"/>
</dbReference>
<keyword evidence="3" id="KW-0067">ATP-binding</keyword>
<dbReference type="SUPFAM" id="SSF52540">
    <property type="entry name" value="P-loop containing nucleoside triphosphate hydrolases"/>
    <property type="match status" value="1"/>
</dbReference>
<name>G3BCM3_CANTC</name>
<keyword evidence="6" id="KW-1185">Reference proteome</keyword>
<evidence type="ECO:0000313" key="6">
    <source>
        <dbReference type="Proteomes" id="UP000000707"/>
    </source>
</evidence>
<dbReference type="NCBIfam" id="NF040713">
    <property type="entry name" value="ZapE"/>
    <property type="match status" value="1"/>
</dbReference>
<dbReference type="GeneID" id="18249225"/>
<sequence length="685" mass="79163">MSAVATYPSPLHAHPPPSSGPHGVEGRTPNAHAASAATSLSVTDPFILYQNYVSQGLLERDEFQLRAMKEFQKLYHRVIDYRPPEDLQIKISLLLRKIELKHAQQIMDDQAKQGRRLHHVRFGTLSRLFRRDPNAEKMSLIKIITDEEELSNFSSPQGLLINGEVGCGKSMLMDIFASSLPHQSKMRWHFNNFILWVYNEIHSIQNEKILTANLHGYHSRLSMENEFILFEIAQKMINKNTILMLDEFMLPDIASANIIKILFTYYFKLGGVLVATSNKLPEELYSNEFHKSKFKTFVNILNYRCTSVDMRSSKDYRVQLSAQNLSDCNATVVWNNPNHTAEWNRLIKSKVLQIPHQSPLMAPEIAIADSRLGGIPGSFKVYSRVTHLPVTFSSRICYLDFDYICRGLYGSSDYITLASNYSTIVLTNVPILTTKMKNEARRFITLLDALYESKCQFYIKSEVPIDYTFFPDAQDSEAPEEIKQMVRDRNDNNLEVQDEEMFSKTSIATSSPYRPNVSTYDQNHTIEYRESQVSNYKDITAFTGEDEKFAYKRAVSRIKEMVGSTAWRQADRWVPIDDTMRPWEVTSNPTTTRDIHLQPQQLSPEAEEQVDEQIRELLHNKGKLISSLPRDIAGDMRMPFRMFNRKLAPIFSNIQHFWSMGQWNRSRKVKDEIARSWLNSTNMRD</sequence>
<evidence type="ECO:0000256" key="1">
    <source>
        <dbReference type="ARBA" id="ARBA00010322"/>
    </source>
</evidence>
<evidence type="ECO:0000256" key="3">
    <source>
        <dbReference type="ARBA" id="ARBA00022840"/>
    </source>
</evidence>
<reference evidence="5 6" key="1">
    <citation type="journal article" date="2011" name="Proc. Natl. Acad. Sci. U.S.A.">
        <title>Comparative genomics of xylose-fermenting fungi for enhanced biofuel production.</title>
        <authorList>
            <person name="Wohlbach D.J."/>
            <person name="Kuo A."/>
            <person name="Sato T.K."/>
            <person name="Potts K.M."/>
            <person name="Salamov A.A."/>
            <person name="LaButti K.M."/>
            <person name="Sun H."/>
            <person name="Clum A."/>
            <person name="Pangilinan J.L."/>
            <person name="Lindquist E.A."/>
            <person name="Lucas S."/>
            <person name="Lapidus A."/>
            <person name="Jin M."/>
            <person name="Gunawan C."/>
            <person name="Balan V."/>
            <person name="Dale B.E."/>
            <person name="Jeffries T.W."/>
            <person name="Zinkel R."/>
            <person name="Barry K.W."/>
            <person name="Grigoriev I.V."/>
            <person name="Gasch A.P."/>
        </authorList>
    </citation>
    <scope>NUCLEOTIDE SEQUENCE [LARGE SCALE GENOMIC DNA]</scope>
    <source>
        <strain evidence="6">ATCC 10573 / BCRC 21748 / CBS 615 / JCM 9827 / NBRC 10315 / NRRL Y-1498 / VKM Y-70</strain>
    </source>
</reference>
<dbReference type="OrthoDB" id="548867at2759"/>
<comment type="similarity">
    <text evidence="1">Belongs to the AFG1 ATPase family.</text>
</comment>
<feature type="region of interest" description="Disordered" evidence="4">
    <location>
        <begin position="1"/>
        <end position="32"/>
    </location>
</feature>
<protein>
    <recommendedName>
        <fullName evidence="7">AAA+ ATPase domain-containing protein</fullName>
    </recommendedName>
</protein>
<dbReference type="GO" id="GO:0005739">
    <property type="term" value="C:mitochondrion"/>
    <property type="evidence" value="ECO:0007669"/>
    <property type="project" value="TreeGrafter"/>
</dbReference>
<dbReference type="GO" id="GO:0016887">
    <property type="term" value="F:ATP hydrolysis activity"/>
    <property type="evidence" value="ECO:0007669"/>
    <property type="project" value="InterPro"/>
</dbReference>
<evidence type="ECO:0000313" key="5">
    <source>
        <dbReference type="EMBL" id="EGV60201.1"/>
    </source>
</evidence>
<dbReference type="AlphaFoldDB" id="G3BCM3"/>
<dbReference type="PANTHER" id="PTHR12169:SF2">
    <property type="entry name" value="AFG1P"/>
    <property type="match status" value="1"/>
</dbReference>
<dbReference type="InterPro" id="IPR005654">
    <property type="entry name" value="ATPase_AFG1-like"/>
</dbReference>
<evidence type="ECO:0000256" key="2">
    <source>
        <dbReference type="ARBA" id="ARBA00022741"/>
    </source>
</evidence>
<evidence type="ECO:0008006" key="7">
    <source>
        <dbReference type="Google" id="ProtNLM"/>
    </source>
</evidence>
<organism evidence="6">
    <name type="scientific">Candida tenuis (strain ATCC 10573 / BCRC 21748 / CBS 615 / JCM 9827 / NBRC 10315 / NRRL Y-1498 / VKM Y-70)</name>
    <name type="common">Yeast</name>
    <name type="synonym">Yamadazyma tenuis</name>
    <dbReference type="NCBI Taxonomy" id="590646"/>
    <lineage>
        <taxon>Eukaryota</taxon>
        <taxon>Fungi</taxon>
        <taxon>Dikarya</taxon>
        <taxon>Ascomycota</taxon>
        <taxon>Saccharomycotina</taxon>
        <taxon>Pichiomycetes</taxon>
        <taxon>Debaryomycetaceae</taxon>
        <taxon>Yamadazyma</taxon>
    </lineage>
</organism>
<proteinExistence type="inferred from homology"/>
<dbReference type="KEGG" id="cten:18249225"/>
<evidence type="ECO:0000256" key="4">
    <source>
        <dbReference type="SAM" id="MobiDB-lite"/>
    </source>
</evidence>
<dbReference type="FunFam" id="3.40.50.300:FF:002222">
    <property type="entry name" value="AFG1-family ATPase, variant"/>
    <property type="match status" value="1"/>
</dbReference>
<gene>
    <name evidence="5" type="ORF">CANTEDRAFT_127189</name>
</gene>
<dbReference type="Gene3D" id="3.40.50.300">
    <property type="entry name" value="P-loop containing nucleotide triphosphate hydrolases"/>
    <property type="match status" value="1"/>
</dbReference>
<dbReference type="GO" id="GO:0005524">
    <property type="term" value="F:ATP binding"/>
    <property type="evidence" value="ECO:0007669"/>
    <property type="project" value="UniProtKB-KW"/>
</dbReference>
<dbReference type="InterPro" id="IPR027417">
    <property type="entry name" value="P-loop_NTPase"/>
</dbReference>
<dbReference type="Proteomes" id="UP000000707">
    <property type="component" value="Unassembled WGS sequence"/>
</dbReference>
<dbReference type="Pfam" id="PF03969">
    <property type="entry name" value="AFG1_ATPase"/>
    <property type="match status" value="2"/>
</dbReference>
<keyword evidence="2" id="KW-0547">Nucleotide-binding</keyword>